<dbReference type="Proteomes" id="UP001159363">
    <property type="component" value="Chromosome 6"/>
</dbReference>
<evidence type="ECO:0000256" key="1">
    <source>
        <dbReference type="SAM" id="MobiDB-lite"/>
    </source>
</evidence>
<comment type="caution">
    <text evidence="2">The sequence shown here is derived from an EMBL/GenBank/DDBJ whole genome shotgun (WGS) entry which is preliminary data.</text>
</comment>
<keyword evidence="3" id="KW-1185">Reference proteome</keyword>
<reference evidence="2 3" key="1">
    <citation type="submission" date="2023-02" db="EMBL/GenBank/DDBJ databases">
        <title>LHISI_Scaffold_Assembly.</title>
        <authorList>
            <person name="Stuart O.P."/>
            <person name="Cleave R."/>
            <person name="Magrath M.J.L."/>
            <person name="Mikheyev A.S."/>
        </authorList>
    </citation>
    <scope>NUCLEOTIDE SEQUENCE [LARGE SCALE GENOMIC DNA]</scope>
    <source>
        <strain evidence="2">Daus_M_001</strain>
        <tissue evidence="2">Leg muscle</tissue>
    </source>
</reference>
<gene>
    <name evidence="2" type="ORF">PR048_019554</name>
</gene>
<protein>
    <submittedName>
        <fullName evidence="2">Uncharacterized protein</fullName>
    </submittedName>
</protein>
<sequence length="428" mass="46580">MRNTHSLLKHEVIFTSHCKQYFTVGSRWCNGQTTRLPPRRTGFDFRWGRPAIFACRNRVVQRIFSEISRLFCPSIPALINTHLTTPLSILKTSMLRATKISPFSTTSLIKALDISCPAMRERTSPLPPLAEFDSAELRYLGSTPALTLDSPSGAVSPTNYDNISAASPSPPSQLPETPALTGTLLRTNLPDLPPNIAHDQIPKVHENFQKSTKFSIQAAMQARMRSSKKFAIVEIQALHLIGAALSRNVLPRFGLPIGREEGSRPLNASQALFNAHVDQIQCPNLVRAHIWARPTTKVPRPSPPESQACGLAGVLSVPVVPLQGGTAAGCRSPRGLSIISFLTLDSLPDRCLNKARLCNPSRFGGKCDCANLSQPLCCSALLIAQIRLGAASSNKICVRSTCDRYVPSRSPTLHSAVVVCVVERLTQA</sequence>
<accession>A0ABQ9H3V7</accession>
<dbReference type="EMBL" id="JARBHB010000007">
    <property type="protein sequence ID" value="KAJ8878950.1"/>
    <property type="molecule type" value="Genomic_DNA"/>
</dbReference>
<proteinExistence type="predicted"/>
<organism evidence="2 3">
    <name type="scientific">Dryococelus australis</name>
    <dbReference type="NCBI Taxonomy" id="614101"/>
    <lineage>
        <taxon>Eukaryota</taxon>
        <taxon>Metazoa</taxon>
        <taxon>Ecdysozoa</taxon>
        <taxon>Arthropoda</taxon>
        <taxon>Hexapoda</taxon>
        <taxon>Insecta</taxon>
        <taxon>Pterygota</taxon>
        <taxon>Neoptera</taxon>
        <taxon>Polyneoptera</taxon>
        <taxon>Phasmatodea</taxon>
        <taxon>Verophasmatodea</taxon>
        <taxon>Anareolatae</taxon>
        <taxon>Phasmatidae</taxon>
        <taxon>Eurycanthinae</taxon>
        <taxon>Dryococelus</taxon>
    </lineage>
</organism>
<evidence type="ECO:0000313" key="3">
    <source>
        <dbReference type="Proteomes" id="UP001159363"/>
    </source>
</evidence>
<feature type="compositionally biased region" description="Polar residues" evidence="1">
    <location>
        <begin position="151"/>
        <end position="162"/>
    </location>
</feature>
<feature type="region of interest" description="Disordered" evidence="1">
    <location>
        <begin position="151"/>
        <end position="179"/>
    </location>
</feature>
<name>A0ABQ9H3V7_9NEOP</name>
<feature type="non-terminal residue" evidence="2">
    <location>
        <position position="428"/>
    </location>
</feature>
<evidence type="ECO:0000313" key="2">
    <source>
        <dbReference type="EMBL" id="KAJ8878950.1"/>
    </source>
</evidence>